<feature type="domain" description="CUB" evidence="8">
    <location>
        <begin position="3068"/>
        <end position="3189"/>
    </location>
</feature>
<feature type="domain" description="CUB" evidence="8">
    <location>
        <begin position="339"/>
        <end position="454"/>
    </location>
</feature>
<dbReference type="PROSITE" id="PS01186">
    <property type="entry name" value="EGF_2"/>
    <property type="match status" value="1"/>
</dbReference>
<dbReference type="Gene3D" id="2.10.25.10">
    <property type="entry name" value="Laminin"/>
    <property type="match status" value="5"/>
</dbReference>
<feature type="domain" description="CUB" evidence="8">
    <location>
        <begin position="458"/>
        <end position="571"/>
    </location>
</feature>
<dbReference type="InterPro" id="IPR000859">
    <property type="entry name" value="CUB_dom"/>
</dbReference>
<feature type="domain" description="CUB" evidence="8">
    <location>
        <begin position="1740"/>
        <end position="1852"/>
    </location>
</feature>
<dbReference type="PROSITE" id="PS50026">
    <property type="entry name" value="EGF_3"/>
    <property type="match status" value="3"/>
</dbReference>
<organism evidence="10 11">
    <name type="scientific">Clunio marinus</name>
    <dbReference type="NCBI Taxonomy" id="568069"/>
    <lineage>
        <taxon>Eukaryota</taxon>
        <taxon>Metazoa</taxon>
        <taxon>Ecdysozoa</taxon>
        <taxon>Arthropoda</taxon>
        <taxon>Hexapoda</taxon>
        <taxon>Insecta</taxon>
        <taxon>Pterygota</taxon>
        <taxon>Neoptera</taxon>
        <taxon>Endopterygota</taxon>
        <taxon>Diptera</taxon>
        <taxon>Nematocera</taxon>
        <taxon>Chironomoidea</taxon>
        <taxon>Chironomidae</taxon>
        <taxon>Clunio</taxon>
    </lineage>
</organism>
<feature type="domain" description="CUB" evidence="8">
    <location>
        <begin position="2591"/>
        <end position="2706"/>
    </location>
</feature>
<feature type="domain" description="CUB" evidence="8">
    <location>
        <begin position="2824"/>
        <end position="2944"/>
    </location>
</feature>
<dbReference type="InterPro" id="IPR000742">
    <property type="entry name" value="EGF"/>
</dbReference>
<dbReference type="EMBL" id="CVRI01000055">
    <property type="protein sequence ID" value="CRL00998.1"/>
    <property type="molecule type" value="Genomic_DNA"/>
</dbReference>
<reference evidence="10 11" key="1">
    <citation type="submission" date="2015-04" db="EMBL/GenBank/DDBJ databases">
        <authorList>
            <person name="Syromyatnikov M.Y."/>
            <person name="Popov V.N."/>
        </authorList>
    </citation>
    <scope>NUCLEOTIDE SEQUENCE [LARGE SCALE GENOMIC DNA]</scope>
</reference>
<keyword evidence="2" id="KW-0732">Signal</keyword>
<proteinExistence type="predicted"/>
<dbReference type="Pfam" id="PF00431">
    <property type="entry name" value="CUB"/>
    <property type="match status" value="26"/>
</dbReference>
<feature type="domain" description="CUB" evidence="8">
    <location>
        <begin position="928"/>
        <end position="1039"/>
    </location>
</feature>
<feature type="domain" description="CUB" evidence="8">
    <location>
        <begin position="2221"/>
        <end position="2347"/>
    </location>
</feature>
<feature type="domain" description="CUB" evidence="8">
    <location>
        <begin position="2946"/>
        <end position="3065"/>
    </location>
</feature>
<evidence type="ECO:0000313" key="11">
    <source>
        <dbReference type="Proteomes" id="UP000183832"/>
    </source>
</evidence>
<feature type="disulfide bond" evidence="6">
    <location>
        <begin position="458"/>
        <end position="485"/>
    </location>
</feature>
<feature type="domain" description="EGF-like" evidence="9">
    <location>
        <begin position="296"/>
        <end position="333"/>
    </location>
</feature>
<feature type="domain" description="CUB" evidence="8">
    <location>
        <begin position="1987"/>
        <end position="2099"/>
    </location>
</feature>
<dbReference type="SMART" id="SM00179">
    <property type="entry name" value="EGF_CA"/>
    <property type="match status" value="5"/>
</dbReference>
<evidence type="ECO:0000256" key="1">
    <source>
        <dbReference type="ARBA" id="ARBA00022536"/>
    </source>
</evidence>
<dbReference type="PROSITE" id="PS01187">
    <property type="entry name" value="EGF_CA"/>
    <property type="match status" value="1"/>
</dbReference>
<evidence type="ECO:0000256" key="7">
    <source>
        <dbReference type="PROSITE-ProRule" id="PRU00076"/>
    </source>
</evidence>
<feature type="disulfide bond" evidence="6">
    <location>
        <begin position="339"/>
        <end position="366"/>
    </location>
</feature>
<dbReference type="FunFam" id="2.60.120.290:FF:000003">
    <property type="entry name" value="Neuropilin"/>
    <property type="match status" value="1"/>
</dbReference>
<keyword evidence="3" id="KW-0677">Repeat</keyword>
<dbReference type="InterPro" id="IPR049883">
    <property type="entry name" value="NOTCH1_EGF-like"/>
</dbReference>
<dbReference type="FunFam" id="2.60.120.290:FF:000042">
    <property type="entry name" value="AGAP005526-PA"/>
    <property type="match status" value="1"/>
</dbReference>
<accession>A0A1J1IPI3</accession>
<dbReference type="SMART" id="SM00042">
    <property type="entry name" value="CUB"/>
    <property type="match status" value="26"/>
</dbReference>
<evidence type="ECO:0000256" key="4">
    <source>
        <dbReference type="ARBA" id="ARBA00023157"/>
    </source>
</evidence>
<dbReference type="Pfam" id="PF07645">
    <property type="entry name" value="EGF_CA"/>
    <property type="match status" value="2"/>
</dbReference>
<dbReference type="FunFam" id="2.60.120.290:FF:000060">
    <property type="entry name" value="Cubilin homolog"/>
    <property type="match status" value="1"/>
</dbReference>
<keyword evidence="11" id="KW-1185">Reference proteome</keyword>
<feature type="domain" description="CUB" evidence="8">
    <location>
        <begin position="3347"/>
        <end position="3455"/>
    </location>
</feature>
<feature type="disulfide bond" evidence="7">
    <location>
        <begin position="284"/>
        <end position="293"/>
    </location>
</feature>
<dbReference type="PROSITE" id="PS00022">
    <property type="entry name" value="EGF_1"/>
    <property type="match status" value="1"/>
</dbReference>
<dbReference type="CDD" id="cd00054">
    <property type="entry name" value="EGF_CA"/>
    <property type="match status" value="3"/>
</dbReference>
<dbReference type="OrthoDB" id="10009301at2759"/>
<feature type="domain" description="EGF-like" evidence="9">
    <location>
        <begin position="258"/>
        <end position="294"/>
    </location>
</feature>
<feature type="domain" description="EGF-like" evidence="9">
    <location>
        <begin position="212"/>
        <end position="250"/>
    </location>
</feature>
<protein>
    <submittedName>
        <fullName evidence="10">CLUMA_CG014207, isoform A</fullName>
    </submittedName>
</protein>
<name>A0A1J1IPI3_9DIPT</name>
<evidence type="ECO:0000256" key="6">
    <source>
        <dbReference type="PROSITE-ProRule" id="PRU00059"/>
    </source>
</evidence>
<comment type="caution">
    <text evidence="7">Lacks conserved residue(s) required for the propagation of feature annotation.</text>
</comment>
<dbReference type="SUPFAM" id="SSF49854">
    <property type="entry name" value="Spermadhesin, CUB domain"/>
    <property type="match status" value="26"/>
</dbReference>
<dbReference type="FunFam" id="2.10.25.10:FF:000379">
    <property type="entry name" value="Cubilin"/>
    <property type="match status" value="1"/>
</dbReference>
<feature type="domain" description="CUB" evidence="8">
    <location>
        <begin position="1866"/>
        <end position="1986"/>
    </location>
</feature>
<feature type="domain" description="CUB" evidence="8">
    <location>
        <begin position="1282"/>
        <end position="1394"/>
    </location>
</feature>
<dbReference type="GO" id="GO:0005509">
    <property type="term" value="F:calcium ion binding"/>
    <property type="evidence" value="ECO:0007669"/>
    <property type="project" value="InterPro"/>
</dbReference>
<gene>
    <name evidence="10" type="primary">putative Cubilin</name>
    <name evidence="10" type="ORF">CLUMA_CG014207</name>
</gene>
<feature type="domain" description="CUB" evidence="8">
    <location>
        <begin position="3193"/>
        <end position="3344"/>
    </location>
</feature>
<feature type="disulfide bond" evidence="6">
    <location>
        <begin position="2591"/>
        <end position="2618"/>
    </location>
</feature>
<evidence type="ECO:0000259" key="9">
    <source>
        <dbReference type="PROSITE" id="PS50026"/>
    </source>
</evidence>
<feature type="domain" description="CUB" evidence="8">
    <location>
        <begin position="1043"/>
        <end position="1156"/>
    </location>
</feature>
<dbReference type="PANTHER" id="PTHR24251">
    <property type="entry name" value="OVOCHYMASE-RELATED"/>
    <property type="match status" value="1"/>
</dbReference>
<feature type="disulfide bond" evidence="6">
    <location>
        <begin position="1628"/>
        <end position="1655"/>
    </location>
</feature>
<dbReference type="InterPro" id="IPR018097">
    <property type="entry name" value="EGF_Ca-bd_CS"/>
</dbReference>
<dbReference type="PANTHER" id="PTHR24251:SF37">
    <property type="entry name" value="CUB DOMAIN-CONTAINING PROTEIN"/>
    <property type="match status" value="1"/>
</dbReference>
<keyword evidence="1 7" id="KW-0245">EGF-like domain</keyword>
<dbReference type="InterPro" id="IPR035914">
    <property type="entry name" value="Sperma_CUB_dom_sf"/>
</dbReference>
<keyword evidence="5" id="KW-0325">Glycoprotein</keyword>
<dbReference type="Gene3D" id="2.60.120.290">
    <property type="entry name" value="Spermadhesin, CUB domain"/>
    <property type="match status" value="26"/>
</dbReference>
<evidence type="ECO:0000256" key="3">
    <source>
        <dbReference type="ARBA" id="ARBA00022737"/>
    </source>
</evidence>
<dbReference type="FunFam" id="2.60.120.290:FF:000013">
    <property type="entry name" value="Membrane frizzled-related protein"/>
    <property type="match status" value="5"/>
</dbReference>
<feature type="disulfide bond" evidence="7">
    <location>
        <begin position="323"/>
        <end position="332"/>
    </location>
</feature>
<evidence type="ECO:0000256" key="2">
    <source>
        <dbReference type="ARBA" id="ARBA00022729"/>
    </source>
</evidence>
<feature type="domain" description="CUB" evidence="8">
    <location>
        <begin position="3461"/>
        <end position="3574"/>
    </location>
</feature>
<dbReference type="SMART" id="SM00181">
    <property type="entry name" value="EGF"/>
    <property type="match status" value="6"/>
</dbReference>
<dbReference type="InterPro" id="IPR001881">
    <property type="entry name" value="EGF-like_Ca-bd_dom"/>
</dbReference>
<dbReference type="SUPFAM" id="SSF57196">
    <property type="entry name" value="EGF/Laminin"/>
    <property type="match status" value="2"/>
</dbReference>
<evidence type="ECO:0000256" key="5">
    <source>
        <dbReference type="ARBA" id="ARBA00023180"/>
    </source>
</evidence>
<feature type="domain" description="CUB" evidence="8">
    <location>
        <begin position="2710"/>
        <end position="2823"/>
    </location>
</feature>
<dbReference type="FunFam" id="2.60.120.290:FF:000005">
    <property type="entry name" value="Procollagen C-endopeptidase enhancer 1"/>
    <property type="match status" value="3"/>
</dbReference>
<feature type="domain" description="CUB" evidence="8">
    <location>
        <begin position="1512"/>
        <end position="1624"/>
    </location>
</feature>
<feature type="domain" description="CUB" evidence="8">
    <location>
        <begin position="2351"/>
        <end position="2458"/>
    </location>
</feature>
<dbReference type="Proteomes" id="UP000183832">
    <property type="component" value="Unassembled WGS sequence"/>
</dbReference>
<feature type="disulfide bond" evidence="6">
    <location>
        <begin position="1398"/>
        <end position="1425"/>
    </location>
</feature>
<dbReference type="PROSITE" id="PS01180">
    <property type="entry name" value="CUB"/>
    <property type="match status" value="26"/>
</dbReference>
<feature type="domain" description="CUB" evidence="8">
    <location>
        <begin position="577"/>
        <end position="689"/>
    </location>
</feature>
<evidence type="ECO:0000313" key="10">
    <source>
        <dbReference type="EMBL" id="CRL00998.1"/>
    </source>
</evidence>
<dbReference type="FunFam" id="2.10.25.10:FF:000429">
    <property type="entry name" value="Cubilin"/>
    <property type="match status" value="1"/>
</dbReference>
<dbReference type="CDD" id="cd00041">
    <property type="entry name" value="CUB"/>
    <property type="match status" value="26"/>
</dbReference>
<keyword evidence="4 7" id="KW-1015">Disulfide bond</keyword>
<evidence type="ECO:0000259" key="8">
    <source>
        <dbReference type="PROSITE" id="PS01180"/>
    </source>
</evidence>
<feature type="domain" description="CUB" evidence="8">
    <location>
        <begin position="1398"/>
        <end position="1511"/>
    </location>
</feature>
<feature type="domain" description="CUB" evidence="8">
    <location>
        <begin position="690"/>
        <end position="803"/>
    </location>
</feature>
<feature type="domain" description="CUB" evidence="8">
    <location>
        <begin position="1628"/>
        <end position="1739"/>
    </location>
</feature>
<feature type="domain" description="CUB" evidence="8">
    <location>
        <begin position="1157"/>
        <end position="1280"/>
    </location>
</feature>
<dbReference type="STRING" id="568069.A0A1J1IPI3"/>
<feature type="domain" description="CUB" evidence="8">
    <location>
        <begin position="807"/>
        <end position="922"/>
    </location>
</feature>
<sequence>MVELALICLTPSDANALQTGKVQLVPSMSMNVQNMLELILDVKMVRHVSTHRDHISKCACTEPWKGQNCNRKNVDCLQVPQSEICGHGTCVQTKSKLGFTCICEQGWRMNNETQACTYDVNECTEMRPHCSVDPLVVCINTPGSFVCGPCPAGFTGNGFACTDINECELNNGGCSVSPKVECINSRGSYRCGSCPFGYDGDGISCIPTALRPNQQCSDNSICNVNAQCIQYPNSPPMCICKLGYIGNGFGPNGCTLTTIDPCSVLRCKNGGTCENNGTTVRCKCPPGTSQPLCDRTYDACDSSPCMNGGNCTSRFGRRFLCACPKGFVGNRCQNQLRRCGGVRNEENGTLRYPEEESTFYNHNSRCAWLIKTNHTKVLNVTFKTFNIEPSADCRFDWLQIHDGRSSSSYMVGRFCGNQLPKGGNIISTHNQLYLWFRSDNSTAHEGFELSWTSIDPECGGELNISTHGTISSPGAPGNYPINRDCEWFLTAPPGKRIQFLFYTMMIEAHENCGYDFVEIHSGLGSETPSLGKFCNTTNPAPILTPSNTATIRFHSDGDSNDAGFQIAFSVVAGLPGCGGTYTSPKGDVMSPTSIADGMYKHNVVCDYVIQVPIDSRVRVEFKKFSLEDSTSCKFDKVEGSVYDEEKLIGRYCGKTMPPLITSQTNVLTVKFTSDWSSNDEGFAFEYQLVCGGVFTSDSGNISSPNYPMPYAGERNCEYDLVAPQGKIILLNILDLDIEQHSVCEFDNLEIYDGFKADNATSLGRFCGQIKPGSFTSTFNHMHIHFSSDSSINGRGFAAQYSFMDVECGGIIKNSSEIIKSPMDADDDGVYKSNADCRWLVHAPLGHVIQMNFLNFDLEQDSMCKYDFVTIYNNGSDRVDQMGPFCGSNVPKVITTTSNVATIYFHTDSSTAKDGFTISLSFIESNKLCGANYFSSQGVINSPGKPEYLSNKECEWTIIVPNGQQIELIFNYLDIESHATCRFDGLEIRNGANVFAPLIGKFCGSEVPAPIRSFGHELYLKFYSDSSRSGKGFEIEWDGTSGGCGGQISSTKGSISSPGYPKSYAHNAQCEWRISVNEGSMIEIIFTDLDLETESDCKYDYVEIFDGADASTKSAGKFCSSENHPMHLQMSSNHALIRMSSDDSHSGRGFFLKYSALCNRTIQMDSGILESPHFPNDYPSNIDCAWTIVVSKGNKINLQFSHFYLENDNQYLNDTNEHVCAYDYLEIFELDYETKSEKSQKLKYCNKAPESRTTTTDAVVIIFHTDASATGTGFRMEWTNEGCGGKLYHPEGAILSPNYPKKYSHEMVCLWEITADYGHNIELTVNDIDMEQSDACEFDYLKVSNEPTFNHTIMKLCKSQHQPTKITSDGHKMYITFVSDESHNSKGFDLSYKTVIAKCGGSFVGTSGTIATPKYPTENYENNQICEWNIKTDPSHSILFQFTDFDLESSTNCTKDYVEIYDPIFNSTLWKGCGNQMPNQTSFRSKRNELNVRLVSDDEITAKGFKGNFTNSCGGRIVTNDTGEFIYRRNNENNDCLWTIVSEDLSKKVVLTFTYLKVFDFEVADNCQSKVEVFEGESDQGNLKTFFCGPKVPPAIFSYGNALTIKLNSSTVNSFMEFDIHYTVLDNACGGTYTTSMSGEFSSPNYPDSSPLGNYCIWWILASQGNKLSLTIKDINIASSPNCNENYLEIRKVDGGGPLVGVYCGDEIPANLGDSQNYWIKYQTGQSSTSKGFLAEFFYIKNSDLSGQSGVIESPFYPKFVSAYHEFSYRITVSSGFAIRLEFPIFYMEEEDESDCNSYLIIYNGYDDTAPYLKDAFCSQNAESITSETNTVFIKFVNSYVSKSKFQIAWQEVEMLTTSLEEEDSECGDHVIALRNISEKLNISSPGYPYGYASGLICHWTIMSLDQSFHPYIVFKDVNLEDSTDCISDYVSIAVDRDDRTWKEIAKICDVDTRNRKWFEGTPNLNITFKSDYGLNKTGFYALAGLKCGGRMTNSEGLIDMNNTINYMSDYYDCAWNITVGRGKTIQFEFLLLNITNKTEGCESYVSIHNGIDFASPLLGDGTFCGEGRPEIPATSSNRAYVKFKNTMYKNRFILRYYEIQHKCGGEIRLTATKSSAIISSPNYPNIPPPHIECTWTVFAPIGETVKLDFVQRFDLTYTRDCTKEYVELRDGSTVTSRWIGTFCSEMPTTQYSKSNVLFVKFFTDVIEPKNGFKANVSIGTCGGSKRQKMGYLTSPKYPGLGAYPSNAQCEYRFMFASRNIYNITILDMDLPLPNRTECDRTQDHITIYSIIPNFNGSQTENLFEEGTYCGDTHQSILSTSFYIMIKFKTFKKTRNLYKGFKLFFNSTNSACGGDISGENGVITSPGYPTKYLTRIYCEWRITVPKGRRVKVDILDVDFLTTLYTQRLSIYKDFKYFSPVNVNSTLSGPILSSDNRLMISYRVRTPSGNRGFKLEFSSDEKTICEGDLNQSEGEIFSLAPLNLTSYNCLYSRDPTPIYSNSLNKGTLAYYFKDIKIDSRRGKTYGCRYVNTVINVMRRSGVNDEEKYLARLCGNATTEETVLSPFPDVDIEISKSSSNGDIDFTMKYKTHKCGGIINDDGINSIRNVPSDASTEKVFDCAWFVKYQEGLSISMKFTKLNMKLSCDQEYIEIHNGPSTSSPSLGKFCGTEYSKNPIVSQANKVFIVYHTQNFIDSSKDSVFEIELMSISQGCGGVLLKKNYEFKTPPLDKMYLPNTECIWEIQTSEGYHIGLTFQDRFFIEDSPNCTKDYVEIHDFVNNDWQVLGRKCGRELPQPFNSTSNKMRVIFRSDSSTQGDGFSAIWNENCGGIIEVDSKTKILSSPGFPGLYGSLLTCNYTFVSTVPKKFINLNFLEFDVETTGTKCLYDNVTIYKYPDYIYGTPVPEKVGTYCGIVNPGKFRHRDVSMVILRTDRWINRKGFSLEYKIDDCGGIVTNTSMIKSPDFKEIIVEGYYPGNMHCDWNITAPAGKKIVIKFEQFLAEYSDYCSHDYVEIFNGSLIDEKLRLAKLCGNLSYTIQPISINNNFAIIRLTSQQMSTYLGFSAAVMFVPKCDQKIVLSLENPSYVLDKDNQIYSDVMECIYEISGDPLSSINVEFNSLHLSECAPERSLYNCSCDYIEIIDGKGPFGDVIGRYCGSDLPHHDIVSTKSSIYIRFVTDSSRPSTGFKLTLTMIMSPCGSSPYNNFTGNGTDDMYVTSPVVPGTNKYPPNLRCMWVAEAPYGYRFEIIFEKFDIEDSPMCANDTLKIEDSDITNAISEGLGDSTIFHGKNYKSFNPSFYTGTTAPTAAHLYCGSSLPQEYISQSRRIHIYFITNSEKEYSGFNFTIKTIKNCHKNYTALQGRMVATERIESCKNFIKVPQNYTISLYFNRFYLAEIDCTKSFLKIYDGDFENGVLLKTFCGYSVPDPIFSRTNQLSFVYHIQKDENSNYYGNYDMMYLATDKGRGCGGEVYNYGGVFTSPLYPSNNRTVYDCTWSITVPQNLKVAIRFSVFDMGSKLMCESDYVEILEEYGIGEMTSIKQYCGGDNPAVYVSEKSKLLVHHVQTLNFAGTGWTLNFMGVHEGAEPQNW</sequence>
<feature type="domain" description="CUB" evidence="8">
    <location>
        <begin position="2103"/>
        <end position="2219"/>
    </location>
</feature>